<evidence type="ECO:0000313" key="11">
    <source>
        <dbReference type="Proteomes" id="UP001528823"/>
    </source>
</evidence>
<evidence type="ECO:0000256" key="3">
    <source>
        <dbReference type="ARBA" id="ARBA00022475"/>
    </source>
</evidence>
<feature type="transmembrane region" description="Helical" evidence="9">
    <location>
        <begin position="132"/>
        <end position="152"/>
    </location>
</feature>
<dbReference type="Pfam" id="PF04093">
    <property type="entry name" value="MreD"/>
    <property type="match status" value="1"/>
</dbReference>
<protein>
    <recommendedName>
        <fullName evidence="8">Rod shape-determining protein MreD</fullName>
    </recommendedName>
</protein>
<dbReference type="EMBL" id="JAPMOU010000013">
    <property type="protein sequence ID" value="MDE1462737.1"/>
    <property type="molecule type" value="Genomic_DNA"/>
</dbReference>
<evidence type="ECO:0000256" key="6">
    <source>
        <dbReference type="ARBA" id="ARBA00022989"/>
    </source>
</evidence>
<evidence type="ECO:0000256" key="5">
    <source>
        <dbReference type="ARBA" id="ARBA00022960"/>
    </source>
</evidence>
<dbReference type="PANTHER" id="PTHR37484:SF1">
    <property type="entry name" value="ROD SHAPE-DETERMINING PROTEIN MRED"/>
    <property type="match status" value="1"/>
</dbReference>
<name>A0ABT5U8V8_9GAMM</name>
<keyword evidence="6 9" id="KW-1133">Transmembrane helix</keyword>
<feature type="transmembrane region" description="Helical" evidence="9">
    <location>
        <begin position="38"/>
        <end position="62"/>
    </location>
</feature>
<dbReference type="InterPro" id="IPR007227">
    <property type="entry name" value="Cell_shape_determining_MreD"/>
</dbReference>
<keyword evidence="5 8" id="KW-0133">Cell shape</keyword>
<evidence type="ECO:0000256" key="1">
    <source>
        <dbReference type="ARBA" id="ARBA00004651"/>
    </source>
</evidence>
<sequence length="162" mass="18817">MSTDRPQGRMVIWTTIFFAYVLSLLPMPSYLELGRPEWLAMVMLYWALALPDRIGLILAWVVGLMLDVMQGVLLGQNALGMVIVVYVAHKLHRRMRIYPLLQQSMVVFVVIGIYQMLNLWAKSFSGRTPPNLLFLLPTVVSALLWPWLFILLRDLRRRYKVN</sequence>
<feature type="transmembrane region" description="Helical" evidence="9">
    <location>
        <begin position="68"/>
        <end position="88"/>
    </location>
</feature>
<comment type="similarity">
    <text evidence="2 8">Belongs to the MreD family.</text>
</comment>
<accession>A0ABT5U8V8</accession>
<evidence type="ECO:0000313" key="10">
    <source>
        <dbReference type="EMBL" id="MDE1462737.1"/>
    </source>
</evidence>
<keyword evidence="4 9" id="KW-0812">Transmembrane</keyword>
<proteinExistence type="inferred from homology"/>
<dbReference type="Proteomes" id="UP001528823">
    <property type="component" value="Unassembled WGS sequence"/>
</dbReference>
<keyword evidence="7 8" id="KW-0472">Membrane</keyword>
<comment type="subcellular location">
    <subcellularLocation>
        <location evidence="8">Cell inner membrane</location>
    </subcellularLocation>
    <subcellularLocation>
        <location evidence="1">Cell membrane</location>
        <topology evidence="1">Multi-pass membrane protein</topology>
    </subcellularLocation>
</comment>
<dbReference type="RefSeq" id="WP_274689091.1">
    <property type="nucleotide sequence ID" value="NZ_JAPMOU010000013.1"/>
</dbReference>
<comment type="caution">
    <text evidence="10">The sequence shown here is derived from an EMBL/GenBank/DDBJ whole genome shotgun (WGS) entry which is preliminary data.</text>
</comment>
<evidence type="ECO:0000256" key="9">
    <source>
        <dbReference type="SAM" id="Phobius"/>
    </source>
</evidence>
<keyword evidence="8" id="KW-0997">Cell inner membrane</keyword>
<feature type="transmembrane region" description="Helical" evidence="9">
    <location>
        <begin position="12"/>
        <end position="31"/>
    </location>
</feature>
<dbReference type="NCBIfam" id="TIGR03426">
    <property type="entry name" value="shape_MreD"/>
    <property type="match status" value="1"/>
</dbReference>
<comment type="function">
    <text evidence="8">Involved in formation of the rod shape of the cell. May also contribute to regulation of formation of penicillin-binding proteins.</text>
</comment>
<evidence type="ECO:0000256" key="7">
    <source>
        <dbReference type="ARBA" id="ARBA00023136"/>
    </source>
</evidence>
<evidence type="ECO:0000256" key="8">
    <source>
        <dbReference type="PIRNR" id="PIRNR018472"/>
    </source>
</evidence>
<reference evidence="10 11" key="1">
    <citation type="submission" date="2022-11" db="EMBL/GenBank/DDBJ databases">
        <title>Spartinivicinus poritis sp. nov., isolated from scleractinian coral Porites lutea.</title>
        <authorList>
            <person name="Zhang G."/>
            <person name="Cai L."/>
            <person name="Wei Q."/>
        </authorList>
    </citation>
    <scope>NUCLEOTIDE SEQUENCE [LARGE SCALE GENOMIC DNA]</scope>
    <source>
        <strain evidence="10 11">A2-2</strain>
    </source>
</reference>
<evidence type="ECO:0000256" key="4">
    <source>
        <dbReference type="ARBA" id="ARBA00022692"/>
    </source>
</evidence>
<organism evidence="10 11">
    <name type="scientific">Spartinivicinus poritis</name>
    <dbReference type="NCBI Taxonomy" id="2994640"/>
    <lineage>
        <taxon>Bacteria</taxon>
        <taxon>Pseudomonadati</taxon>
        <taxon>Pseudomonadota</taxon>
        <taxon>Gammaproteobacteria</taxon>
        <taxon>Oceanospirillales</taxon>
        <taxon>Zooshikellaceae</taxon>
        <taxon>Spartinivicinus</taxon>
    </lineage>
</organism>
<keyword evidence="3 8" id="KW-1003">Cell membrane</keyword>
<keyword evidence="11" id="KW-1185">Reference proteome</keyword>
<dbReference type="PIRSF" id="PIRSF018472">
    <property type="entry name" value="MreD_proteobac"/>
    <property type="match status" value="1"/>
</dbReference>
<gene>
    <name evidence="10" type="primary">mreD</name>
    <name evidence="10" type="ORF">ORQ98_12240</name>
</gene>
<dbReference type="PANTHER" id="PTHR37484">
    <property type="entry name" value="ROD SHAPE-DETERMINING PROTEIN MRED"/>
    <property type="match status" value="1"/>
</dbReference>
<dbReference type="InterPro" id="IPR026034">
    <property type="entry name" value="MreD_proteobac"/>
</dbReference>
<evidence type="ECO:0000256" key="2">
    <source>
        <dbReference type="ARBA" id="ARBA00007776"/>
    </source>
</evidence>
<feature type="transmembrane region" description="Helical" evidence="9">
    <location>
        <begin position="100"/>
        <end position="120"/>
    </location>
</feature>